<sequence length="94" mass="10943">MRRWLFVRLSSRFELNCYVLCVVCVCVAMLDAGNECEFGYGRESEEKKNLSFELFFSFQSSSSPPLIFPLHQTTALMIFLFFTLRYTPECISSI</sequence>
<dbReference type="VEuPathDB" id="FungiDB:BO83DRAFT_6403"/>
<name>A0A317WJN3_ASPEC</name>
<keyword evidence="1" id="KW-0812">Transmembrane</keyword>
<evidence type="ECO:0000313" key="3">
    <source>
        <dbReference type="Proteomes" id="UP000246171"/>
    </source>
</evidence>
<reference evidence="2" key="1">
    <citation type="submission" date="2016-12" db="EMBL/GenBank/DDBJ databases">
        <title>The genomes of Aspergillus section Nigri reveals drivers in fungal speciation.</title>
        <authorList>
            <consortium name="DOE Joint Genome Institute"/>
            <person name="Vesth T.C."/>
            <person name="Nybo J."/>
            <person name="Theobald S."/>
            <person name="Brandl J."/>
            <person name="Frisvad J.C."/>
            <person name="Nielsen K.F."/>
            <person name="Lyhne E.K."/>
            <person name="Kogle M.E."/>
            <person name="Kuo A."/>
            <person name="Riley R."/>
            <person name="Clum A."/>
            <person name="Nolan M."/>
            <person name="Lipzen A."/>
            <person name="Salamov A."/>
            <person name="Henrissat B."/>
            <person name="Wiebenga A."/>
            <person name="De vries R.P."/>
            <person name="Grigoriev I.V."/>
            <person name="Mortensen U.H."/>
            <person name="Andersen M.R."/>
            <person name="Baker S.E."/>
        </authorList>
    </citation>
    <scope>NUCLEOTIDE SEQUENCE</scope>
    <source>
        <strain evidence="2">CBS 122712</strain>
    </source>
</reference>
<organism evidence="2 3">
    <name type="scientific">Aspergillus eucalypticola (strain CBS 122712 / IBT 29274)</name>
    <dbReference type="NCBI Taxonomy" id="1448314"/>
    <lineage>
        <taxon>Eukaryota</taxon>
        <taxon>Fungi</taxon>
        <taxon>Dikarya</taxon>
        <taxon>Ascomycota</taxon>
        <taxon>Pezizomycotina</taxon>
        <taxon>Eurotiomycetes</taxon>
        <taxon>Eurotiomycetidae</taxon>
        <taxon>Eurotiales</taxon>
        <taxon>Aspergillaceae</taxon>
        <taxon>Aspergillus</taxon>
        <taxon>Aspergillus subgen. Circumdati</taxon>
    </lineage>
</organism>
<dbReference type="EMBL" id="MSFU01000001">
    <property type="protein sequence ID" value="PWY85377.1"/>
    <property type="molecule type" value="Genomic_DNA"/>
</dbReference>
<keyword evidence="1" id="KW-1133">Transmembrane helix</keyword>
<dbReference type="RefSeq" id="XP_025393297.1">
    <property type="nucleotide sequence ID" value="XM_025537499.1"/>
</dbReference>
<protein>
    <submittedName>
        <fullName evidence="2">Uncharacterized protein</fullName>
    </submittedName>
</protein>
<proteinExistence type="predicted"/>
<dbReference type="AlphaFoldDB" id="A0A317WJN3"/>
<comment type="caution">
    <text evidence="2">The sequence shown here is derived from an EMBL/GenBank/DDBJ whole genome shotgun (WGS) entry which is preliminary data.</text>
</comment>
<dbReference type="Proteomes" id="UP000246171">
    <property type="component" value="Unassembled WGS sequence"/>
</dbReference>
<dbReference type="GeneID" id="37059461"/>
<keyword evidence="1" id="KW-0472">Membrane</keyword>
<feature type="transmembrane region" description="Helical" evidence="1">
    <location>
        <begin position="12"/>
        <end position="30"/>
    </location>
</feature>
<evidence type="ECO:0000256" key="1">
    <source>
        <dbReference type="SAM" id="Phobius"/>
    </source>
</evidence>
<gene>
    <name evidence="2" type="ORF">BO83DRAFT_6403</name>
</gene>
<evidence type="ECO:0000313" key="2">
    <source>
        <dbReference type="EMBL" id="PWY85377.1"/>
    </source>
</evidence>
<keyword evidence="3" id="KW-1185">Reference proteome</keyword>
<accession>A0A317WJN3</accession>
<feature type="transmembrane region" description="Helical" evidence="1">
    <location>
        <begin position="66"/>
        <end position="84"/>
    </location>
</feature>